<gene>
    <name evidence="2" type="ORF">DP939_44075</name>
</gene>
<organism evidence="2 3">
    <name type="scientific">Spongiactinospora rosea</name>
    <dbReference type="NCBI Taxonomy" id="2248750"/>
    <lineage>
        <taxon>Bacteria</taxon>
        <taxon>Bacillati</taxon>
        <taxon>Actinomycetota</taxon>
        <taxon>Actinomycetes</taxon>
        <taxon>Streptosporangiales</taxon>
        <taxon>Streptosporangiaceae</taxon>
        <taxon>Spongiactinospora</taxon>
    </lineage>
</organism>
<dbReference type="InterPro" id="IPR011330">
    <property type="entry name" value="Glyco_hydro/deAcase_b/a-brl"/>
</dbReference>
<dbReference type="PANTHER" id="PTHR43123:SF4">
    <property type="entry name" value="POLYSACCHARIDE DEACETYLASE"/>
    <property type="match status" value="1"/>
</dbReference>
<feature type="domain" description="NodB homology" evidence="1">
    <location>
        <begin position="81"/>
        <end position="183"/>
    </location>
</feature>
<dbReference type="Proteomes" id="UP000253303">
    <property type="component" value="Unassembled WGS sequence"/>
</dbReference>
<dbReference type="SUPFAM" id="SSF88713">
    <property type="entry name" value="Glycoside hydrolase/deacetylase"/>
    <property type="match status" value="1"/>
</dbReference>
<protein>
    <recommendedName>
        <fullName evidence="1">NodB homology domain-containing protein</fullName>
    </recommendedName>
</protein>
<sequence length="306" mass="33385">MQLVRPLHEAEGGSRLAPNRGWPGGARLAVVVLMHLDHVPALPGAAPGLPPSSVAMRGPYPQIMDVHSTSQHEYGLRVGAFRILDLLDELEIAPTVAIDAFSARHRPRLVERVAESGAEFAAHGLDGAGILHDGMDAEEQRAYLSESIDAVAEAAGVRPVGWSGLDYAQSTTTLDDLAALGIRWTADWPNDEAPNILATSRGDIVDIPVNIHLDDVFSHLKRGTPIRVWAGDVTASARRLLEEDAPRTRTLVLGLHPWLIGQPFRFAHLREALRALRGMDGLWWTRGTDVVAHLDDEARNDEGDRR</sequence>
<evidence type="ECO:0000313" key="3">
    <source>
        <dbReference type="Proteomes" id="UP000253303"/>
    </source>
</evidence>
<evidence type="ECO:0000259" key="1">
    <source>
        <dbReference type="Pfam" id="PF01522"/>
    </source>
</evidence>
<name>A0A366LIU9_9ACTN</name>
<keyword evidence="3" id="KW-1185">Reference proteome</keyword>
<comment type="caution">
    <text evidence="2">The sequence shown here is derived from an EMBL/GenBank/DDBJ whole genome shotgun (WGS) entry which is preliminary data.</text>
</comment>
<dbReference type="EMBL" id="QMEY01000046">
    <property type="protein sequence ID" value="RBQ13816.1"/>
    <property type="molecule type" value="Genomic_DNA"/>
</dbReference>
<dbReference type="Gene3D" id="3.20.20.370">
    <property type="entry name" value="Glycoside hydrolase/deacetylase"/>
    <property type="match status" value="1"/>
</dbReference>
<reference evidence="2 3" key="1">
    <citation type="submission" date="2018-06" db="EMBL/GenBank/DDBJ databases">
        <title>Sphaerisporangium craniellae sp. nov., isolated from a marine sponge in the South China Sea.</title>
        <authorList>
            <person name="Li L."/>
        </authorList>
    </citation>
    <scope>NUCLEOTIDE SEQUENCE [LARGE SCALE GENOMIC DNA]</scope>
    <source>
        <strain evidence="2 3">LHW63015</strain>
    </source>
</reference>
<dbReference type="GO" id="GO:0005975">
    <property type="term" value="P:carbohydrate metabolic process"/>
    <property type="evidence" value="ECO:0007669"/>
    <property type="project" value="InterPro"/>
</dbReference>
<evidence type="ECO:0000313" key="2">
    <source>
        <dbReference type="EMBL" id="RBQ13816.1"/>
    </source>
</evidence>
<dbReference type="RefSeq" id="WP_113986801.1">
    <property type="nucleotide sequence ID" value="NZ_QMEY01000046.1"/>
</dbReference>
<dbReference type="Pfam" id="PF01522">
    <property type="entry name" value="Polysacc_deac_1"/>
    <property type="match status" value="1"/>
</dbReference>
<dbReference type="PANTHER" id="PTHR43123">
    <property type="entry name" value="POLYSACCHARIDE DEACETYLASE-RELATED"/>
    <property type="match status" value="1"/>
</dbReference>
<dbReference type="AlphaFoldDB" id="A0A366LIU9"/>
<dbReference type="InterPro" id="IPR002509">
    <property type="entry name" value="NODB_dom"/>
</dbReference>
<dbReference type="OrthoDB" id="9784220at2"/>
<proteinExistence type="predicted"/>
<accession>A0A366LIU9</accession>
<dbReference type="GO" id="GO:0016810">
    <property type="term" value="F:hydrolase activity, acting on carbon-nitrogen (but not peptide) bonds"/>
    <property type="evidence" value="ECO:0007669"/>
    <property type="project" value="InterPro"/>
</dbReference>